<dbReference type="InterPro" id="IPR002401">
    <property type="entry name" value="Cyt_P450_E_grp-I"/>
</dbReference>
<evidence type="ECO:0000256" key="3">
    <source>
        <dbReference type="ARBA" id="ARBA00004721"/>
    </source>
</evidence>
<keyword evidence="8" id="KW-1133">Transmembrane helix</keyword>
<dbReference type="PRINTS" id="PR00463">
    <property type="entry name" value="EP450I"/>
</dbReference>
<evidence type="ECO:0000313" key="16">
    <source>
        <dbReference type="Proteomes" id="UP000217790"/>
    </source>
</evidence>
<evidence type="ECO:0000256" key="12">
    <source>
        <dbReference type="ARBA" id="ARBA00023136"/>
    </source>
</evidence>
<organism evidence="15 16">
    <name type="scientific">Armillaria gallica</name>
    <name type="common">Bulbous honey fungus</name>
    <name type="synonym">Armillaria bulbosa</name>
    <dbReference type="NCBI Taxonomy" id="47427"/>
    <lineage>
        <taxon>Eukaryota</taxon>
        <taxon>Fungi</taxon>
        <taxon>Dikarya</taxon>
        <taxon>Basidiomycota</taxon>
        <taxon>Agaricomycotina</taxon>
        <taxon>Agaricomycetes</taxon>
        <taxon>Agaricomycetidae</taxon>
        <taxon>Agaricales</taxon>
        <taxon>Marasmiineae</taxon>
        <taxon>Physalacriaceae</taxon>
        <taxon>Armillaria</taxon>
    </lineage>
</organism>
<evidence type="ECO:0000256" key="10">
    <source>
        <dbReference type="ARBA" id="ARBA00023004"/>
    </source>
</evidence>
<dbReference type="PRINTS" id="PR00385">
    <property type="entry name" value="P450"/>
</dbReference>
<evidence type="ECO:0000256" key="14">
    <source>
        <dbReference type="RuleBase" id="RU000461"/>
    </source>
</evidence>
<comment type="pathway">
    <text evidence="3">Secondary metabolite biosynthesis; terpenoid biosynthesis.</text>
</comment>
<keyword evidence="7 13" id="KW-0479">Metal-binding</keyword>
<dbReference type="InterPro" id="IPR001128">
    <property type="entry name" value="Cyt_P450"/>
</dbReference>
<dbReference type="GO" id="GO:0016020">
    <property type="term" value="C:membrane"/>
    <property type="evidence" value="ECO:0007669"/>
    <property type="project" value="UniProtKB-SubCell"/>
</dbReference>
<dbReference type="PANTHER" id="PTHR24305:SF166">
    <property type="entry name" value="CYTOCHROME P450 12A4, MITOCHONDRIAL-RELATED"/>
    <property type="match status" value="1"/>
</dbReference>
<evidence type="ECO:0000256" key="4">
    <source>
        <dbReference type="ARBA" id="ARBA00010617"/>
    </source>
</evidence>
<evidence type="ECO:0000256" key="8">
    <source>
        <dbReference type="ARBA" id="ARBA00022989"/>
    </source>
</evidence>
<dbReference type="Pfam" id="PF00067">
    <property type="entry name" value="p450"/>
    <property type="match status" value="1"/>
</dbReference>
<keyword evidence="11 14" id="KW-0503">Monooxygenase</keyword>
<evidence type="ECO:0000256" key="7">
    <source>
        <dbReference type="ARBA" id="ARBA00022723"/>
    </source>
</evidence>
<dbReference type="GO" id="GO:0005506">
    <property type="term" value="F:iron ion binding"/>
    <property type="evidence" value="ECO:0007669"/>
    <property type="project" value="InterPro"/>
</dbReference>
<evidence type="ECO:0000313" key="15">
    <source>
        <dbReference type="EMBL" id="PBK89422.1"/>
    </source>
</evidence>
<keyword evidence="10 13" id="KW-0408">Iron</keyword>
<dbReference type="InterPro" id="IPR050121">
    <property type="entry name" value="Cytochrome_P450_monoxygenase"/>
</dbReference>
<protein>
    <submittedName>
        <fullName evidence="15">Cytochrome P450</fullName>
    </submittedName>
</protein>
<evidence type="ECO:0000256" key="2">
    <source>
        <dbReference type="ARBA" id="ARBA00004370"/>
    </source>
</evidence>
<dbReference type="Proteomes" id="UP000217790">
    <property type="component" value="Unassembled WGS sequence"/>
</dbReference>
<dbReference type="InParanoid" id="A0A2H3DDB1"/>
<dbReference type="EMBL" id="KZ293669">
    <property type="protein sequence ID" value="PBK89422.1"/>
    <property type="molecule type" value="Genomic_DNA"/>
</dbReference>
<dbReference type="Gene3D" id="1.10.630.10">
    <property type="entry name" value="Cytochrome P450"/>
    <property type="match status" value="1"/>
</dbReference>
<sequence length="519" mass="58226">MPPFFIAFASISVAWLGWWLKRVSVKHVNGPPSTSFWLGHEYILRSQEKFGDLETRWCREYGTVYRIKGSLGQDVLIVSDPKALEHIFHSSRPYPRTKDNKFLLSLILGGPGGLVVAENDVHRRQRKVLNPAFSSANLRDFQSIFQQCSEKASRFFSIRVVDAMGRTSASEPIDVSAWMSKVSLDIIGLSKWYQRCAFRYDFGSLDGRDSELEEALKYLHTASWQANPSTLEFIVVALIRILPDSVLKVLKLVSTRAAHELASVGETAGKVAREILAAQAKLGHDESDKDISDILARARLTGQMRDDEIESQFVTFIIAGHETTAATMSWLLYELAAHPEHQSIIREELKQSYHNDYDSLPFFNAAIKEALRLHPFAHTPARAAPHDDVLPLTGSKTLAIPKGQTLFCSIYLYNRLPSIWGADAEEWNPARFLDKNIPISLGVYANLMTFSTGSRSCIGWRFAVMEIQTVLANLIRNFEFSLSEGVVIEQTPGAQAIVPVVKGEKHLGSRVPLKVKRLE</sequence>
<proteinExistence type="inferred from homology"/>
<keyword evidence="9 14" id="KW-0560">Oxidoreductase</keyword>
<dbReference type="OrthoDB" id="1470350at2759"/>
<comment type="similarity">
    <text evidence="4 14">Belongs to the cytochrome P450 family.</text>
</comment>
<dbReference type="GO" id="GO:0004497">
    <property type="term" value="F:monooxygenase activity"/>
    <property type="evidence" value="ECO:0007669"/>
    <property type="project" value="UniProtKB-KW"/>
</dbReference>
<dbReference type="PROSITE" id="PS00086">
    <property type="entry name" value="CYTOCHROME_P450"/>
    <property type="match status" value="1"/>
</dbReference>
<reference evidence="16" key="1">
    <citation type="journal article" date="2017" name="Nat. Ecol. Evol.">
        <title>Genome expansion and lineage-specific genetic innovations in the forest pathogenic fungi Armillaria.</title>
        <authorList>
            <person name="Sipos G."/>
            <person name="Prasanna A.N."/>
            <person name="Walter M.C."/>
            <person name="O'Connor E."/>
            <person name="Balint B."/>
            <person name="Krizsan K."/>
            <person name="Kiss B."/>
            <person name="Hess J."/>
            <person name="Varga T."/>
            <person name="Slot J."/>
            <person name="Riley R."/>
            <person name="Boka B."/>
            <person name="Rigling D."/>
            <person name="Barry K."/>
            <person name="Lee J."/>
            <person name="Mihaltcheva S."/>
            <person name="LaButti K."/>
            <person name="Lipzen A."/>
            <person name="Waldron R."/>
            <person name="Moloney N.M."/>
            <person name="Sperisen C."/>
            <person name="Kredics L."/>
            <person name="Vagvoelgyi C."/>
            <person name="Patrignani A."/>
            <person name="Fitzpatrick D."/>
            <person name="Nagy I."/>
            <person name="Doyle S."/>
            <person name="Anderson J.B."/>
            <person name="Grigoriev I.V."/>
            <person name="Gueldener U."/>
            <person name="Muensterkoetter M."/>
            <person name="Nagy L.G."/>
        </authorList>
    </citation>
    <scope>NUCLEOTIDE SEQUENCE [LARGE SCALE GENOMIC DNA]</scope>
    <source>
        <strain evidence="16">Ar21-2</strain>
    </source>
</reference>
<evidence type="ECO:0000256" key="11">
    <source>
        <dbReference type="ARBA" id="ARBA00023033"/>
    </source>
</evidence>
<dbReference type="AlphaFoldDB" id="A0A2H3DDB1"/>
<dbReference type="GO" id="GO:0020037">
    <property type="term" value="F:heme binding"/>
    <property type="evidence" value="ECO:0007669"/>
    <property type="project" value="InterPro"/>
</dbReference>
<keyword evidence="12" id="KW-0472">Membrane</keyword>
<keyword evidence="6" id="KW-0812">Transmembrane</keyword>
<comment type="cofactor">
    <cofactor evidence="1 13">
        <name>heme</name>
        <dbReference type="ChEBI" id="CHEBI:30413"/>
    </cofactor>
</comment>
<dbReference type="PANTHER" id="PTHR24305">
    <property type="entry name" value="CYTOCHROME P450"/>
    <property type="match status" value="1"/>
</dbReference>
<dbReference type="InterPro" id="IPR036396">
    <property type="entry name" value="Cyt_P450_sf"/>
</dbReference>
<feature type="binding site" description="axial binding residue" evidence="13">
    <location>
        <position position="457"/>
    </location>
    <ligand>
        <name>heme</name>
        <dbReference type="ChEBI" id="CHEBI:30413"/>
    </ligand>
    <ligandPart>
        <name>Fe</name>
        <dbReference type="ChEBI" id="CHEBI:18248"/>
    </ligandPart>
</feature>
<dbReference type="STRING" id="47427.A0A2H3DDB1"/>
<dbReference type="SUPFAM" id="SSF48264">
    <property type="entry name" value="Cytochrome P450"/>
    <property type="match status" value="1"/>
</dbReference>
<comment type="subcellular location">
    <subcellularLocation>
        <location evidence="2">Membrane</location>
    </subcellularLocation>
</comment>
<accession>A0A2H3DDB1</accession>
<evidence type="ECO:0000256" key="6">
    <source>
        <dbReference type="ARBA" id="ARBA00022692"/>
    </source>
</evidence>
<gene>
    <name evidence="15" type="ORF">ARMGADRAFT_1114635</name>
</gene>
<evidence type="ECO:0000256" key="5">
    <source>
        <dbReference type="ARBA" id="ARBA00022617"/>
    </source>
</evidence>
<evidence type="ECO:0000256" key="9">
    <source>
        <dbReference type="ARBA" id="ARBA00023002"/>
    </source>
</evidence>
<evidence type="ECO:0000256" key="1">
    <source>
        <dbReference type="ARBA" id="ARBA00001971"/>
    </source>
</evidence>
<keyword evidence="5 13" id="KW-0349">Heme</keyword>
<evidence type="ECO:0000256" key="13">
    <source>
        <dbReference type="PIRSR" id="PIRSR602401-1"/>
    </source>
</evidence>
<dbReference type="GO" id="GO:0016705">
    <property type="term" value="F:oxidoreductase activity, acting on paired donors, with incorporation or reduction of molecular oxygen"/>
    <property type="evidence" value="ECO:0007669"/>
    <property type="project" value="InterPro"/>
</dbReference>
<keyword evidence="16" id="KW-1185">Reference proteome</keyword>
<name>A0A2H3DDB1_ARMGA</name>
<dbReference type="InterPro" id="IPR017972">
    <property type="entry name" value="Cyt_P450_CS"/>
</dbReference>
<dbReference type="OMA" id="WLGHEYI"/>